<feature type="region of interest" description="Disordered" evidence="4">
    <location>
        <begin position="177"/>
        <end position="210"/>
    </location>
</feature>
<evidence type="ECO:0000256" key="3">
    <source>
        <dbReference type="ARBA" id="ARBA00022737"/>
    </source>
</evidence>
<dbReference type="PANTHER" id="PTHR47988">
    <property type="entry name" value="SOMATIC EMBRYOGENESIS RECEPTOR KINASE 1"/>
    <property type="match status" value="1"/>
</dbReference>
<dbReference type="Proteomes" id="UP001415857">
    <property type="component" value="Unassembled WGS sequence"/>
</dbReference>
<feature type="chain" id="PRO_5042968183" description="Leucine-rich repeat-containing N-terminal plant-type domain-containing protein" evidence="5">
    <location>
        <begin position="21"/>
        <end position="210"/>
    </location>
</feature>
<evidence type="ECO:0000313" key="8">
    <source>
        <dbReference type="Proteomes" id="UP001415857"/>
    </source>
</evidence>
<keyword evidence="2 5" id="KW-0732">Signal</keyword>
<evidence type="ECO:0000256" key="5">
    <source>
        <dbReference type="SAM" id="SignalP"/>
    </source>
</evidence>
<comment type="caution">
    <text evidence="7">The sequence shown here is derived from an EMBL/GenBank/DDBJ whole genome shotgun (WGS) entry which is preliminary data.</text>
</comment>
<dbReference type="InterPro" id="IPR032675">
    <property type="entry name" value="LRR_dom_sf"/>
</dbReference>
<evidence type="ECO:0000256" key="4">
    <source>
        <dbReference type="SAM" id="MobiDB-lite"/>
    </source>
</evidence>
<accession>A0AAP0S0D3</accession>
<evidence type="ECO:0000259" key="6">
    <source>
        <dbReference type="Pfam" id="PF08263"/>
    </source>
</evidence>
<dbReference type="FunFam" id="3.80.10.10:FF:000024">
    <property type="entry name" value="Somatic embryogenesis receptor kinase 1"/>
    <property type="match status" value="1"/>
</dbReference>
<sequence length="210" mass="22268">MGSPILVYLFFMVVIATADCNSEGDALAAWKAKLVDPNMVLQSWDPTLVNPCTWFHVTCNSHNSVTGVDLGNTGVSGPIVPELANLTNLQYLKVSSNNINGSIPSQIGKLSGLIGLDLSHNKLSGVIPPSLGNLTSLRFMRLNSNQLRGVIPTEVIQLISWGHLRIMNVSDNHFVGRASHHNSTETPSAMLVEAPPPPKKGVGPGSNGGG</sequence>
<dbReference type="PRINTS" id="PR00019">
    <property type="entry name" value="LEURICHRPT"/>
</dbReference>
<dbReference type="SUPFAM" id="SSF52058">
    <property type="entry name" value="L domain-like"/>
    <property type="match status" value="1"/>
</dbReference>
<name>A0AAP0S0D3_LIQFO</name>
<dbReference type="Pfam" id="PF08263">
    <property type="entry name" value="LRRNT_2"/>
    <property type="match status" value="1"/>
</dbReference>
<dbReference type="Gene3D" id="3.80.10.10">
    <property type="entry name" value="Ribonuclease Inhibitor"/>
    <property type="match status" value="1"/>
</dbReference>
<keyword evidence="8" id="KW-1185">Reference proteome</keyword>
<reference evidence="7 8" key="1">
    <citation type="journal article" date="2024" name="Plant J.">
        <title>Genome sequences and population genomics reveal climatic adaptation and genomic divergence between two closely related sweetgum species.</title>
        <authorList>
            <person name="Xu W.Q."/>
            <person name="Ren C.Q."/>
            <person name="Zhang X.Y."/>
            <person name="Comes H.P."/>
            <person name="Liu X.H."/>
            <person name="Li Y.G."/>
            <person name="Kettle C.J."/>
            <person name="Jalonen R."/>
            <person name="Gaisberger H."/>
            <person name="Ma Y.Z."/>
            <person name="Qiu Y.X."/>
        </authorList>
    </citation>
    <scope>NUCLEOTIDE SEQUENCE [LARGE SCALE GENOMIC DNA]</scope>
    <source>
        <strain evidence="7">Hangzhou</strain>
    </source>
</reference>
<dbReference type="EMBL" id="JBBPBK010000003">
    <property type="protein sequence ID" value="KAK9288282.1"/>
    <property type="molecule type" value="Genomic_DNA"/>
</dbReference>
<keyword evidence="3" id="KW-0677">Repeat</keyword>
<dbReference type="Pfam" id="PF13855">
    <property type="entry name" value="LRR_8"/>
    <property type="match status" value="1"/>
</dbReference>
<keyword evidence="1" id="KW-0433">Leucine-rich repeat</keyword>
<feature type="signal peptide" evidence="5">
    <location>
        <begin position="1"/>
        <end position="20"/>
    </location>
</feature>
<evidence type="ECO:0000256" key="2">
    <source>
        <dbReference type="ARBA" id="ARBA00022729"/>
    </source>
</evidence>
<feature type="domain" description="Leucine-rich repeat-containing N-terminal plant-type" evidence="6">
    <location>
        <begin position="21"/>
        <end position="60"/>
    </location>
</feature>
<dbReference type="InterPro" id="IPR001611">
    <property type="entry name" value="Leu-rich_rpt"/>
</dbReference>
<dbReference type="InterPro" id="IPR013210">
    <property type="entry name" value="LRR_N_plant-typ"/>
</dbReference>
<organism evidence="7 8">
    <name type="scientific">Liquidambar formosana</name>
    <name type="common">Formosan gum</name>
    <dbReference type="NCBI Taxonomy" id="63359"/>
    <lineage>
        <taxon>Eukaryota</taxon>
        <taxon>Viridiplantae</taxon>
        <taxon>Streptophyta</taxon>
        <taxon>Embryophyta</taxon>
        <taxon>Tracheophyta</taxon>
        <taxon>Spermatophyta</taxon>
        <taxon>Magnoliopsida</taxon>
        <taxon>eudicotyledons</taxon>
        <taxon>Gunneridae</taxon>
        <taxon>Pentapetalae</taxon>
        <taxon>Saxifragales</taxon>
        <taxon>Altingiaceae</taxon>
        <taxon>Liquidambar</taxon>
    </lineage>
</organism>
<evidence type="ECO:0000313" key="7">
    <source>
        <dbReference type="EMBL" id="KAK9288282.1"/>
    </source>
</evidence>
<protein>
    <recommendedName>
        <fullName evidence="6">Leucine-rich repeat-containing N-terminal plant-type domain-containing protein</fullName>
    </recommendedName>
</protein>
<proteinExistence type="predicted"/>
<gene>
    <name evidence="7" type="ORF">L1049_016733</name>
</gene>
<dbReference type="AlphaFoldDB" id="A0AAP0S0D3"/>
<evidence type="ECO:0000256" key="1">
    <source>
        <dbReference type="ARBA" id="ARBA00022614"/>
    </source>
</evidence>